<comment type="caution">
    <text evidence="3">The sequence shown here is derived from an EMBL/GenBank/DDBJ whole genome shotgun (WGS) entry which is preliminary data.</text>
</comment>
<dbReference type="InterPro" id="IPR032710">
    <property type="entry name" value="NTF2-like_dom_sf"/>
</dbReference>
<dbReference type="EMBL" id="BAAAMU010000041">
    <property type="protein sequence ID" value="GAA1649576.1"/>
    <property type="molecule type" value="Genomic_DNA"/>
</dbReference>
<evidence type="ECO:0000256" key="1">
    <source>
        <dbReference type="SAM" id="MobiDB-lite"/>
    </source>
</evidence>
<keyword evidence="4" id="KW-1185">Reference proteome</keyword>
<dbReference type="Gene3D" id="3.10.450.50">
    <property type="match status" value="1"/>
</dbReference>
<evidence type="ECO:0000259" key="2">
    <source>
        <dbReference type="Pfam" id="PF12680"/>
    </source>
</evidence>
<reference evidence="3 4" key="1">
    <citation type="journal article" date="2019" name="Int. J. Syst. Evol. Microbiol.">
        <title>The Global Catalogue of Microorganisms (GCM) 10K type strain sequencing project: providing services to taxonomists for standard genome sequencing and annotation.</title>
        <authorList>
            <consortium name="The Broad Institute Genomics Platform"/>
            <consortium name="The Broad Institute Genome Sequencing Center for Infectious Disease"/>
            <person name="Wu L."/>
            <person name="Ma J."/>
        </authorList>
    </citation>
    <scope>NUCLEOTIDE SEQUENCE [LARGE SCALE GENOMIC DNA]</scope>
    <source>
        <strain evidence="3 4">JCM 13929</strain>
    </source>
</reference>
<dbReference type="RefSeq" id="WP_428834572.1">
    <property type="nucleotide sequence ID" value="NZ_BAAAMU010000041.1"/>
</dbReference>
<dbReference type="Proteomes" id="UP001500064">
    <property type="component" value="Unassembled WGS sequence"/>
</dbReference>
<protein>
    <recommendedName>
        <fullName evidence="2">SnoaL-like domain-containing protein</fullName>
    </recommendedName>
</protein>
<gene>
    <name evidence="3" type="ORF">GCM10009733_053290</name>
</gene>
<accession>A0ABN2FJ86</accession>
<sequence>MTDEVRAAAWRMYAAFNAHEHTATEEIFTTGSSAIPLGATGPESVTRAWRQFHEDFPDAQVVVEDMVVEGDTAAVRTSVLGVPGQQPPTMLEIFRVRDGRITCGGGRPTGPSLTARPAARGPGGTHGRCRGADRRSRPSTRAGAAGRP</sequence>
<organism evidence="3 4">
    <name type="scientific">Nonomuraea maheshkhaliensis</name>
    <dbReference type="NCBI Taxonomy" id="419590"/>
    <lineage>
        <taxon>Bacteria</taxon>
        <taxon>Bacillati</taxon>
        <taxon>Actinomycetota</taxon>
        <taxon>Actinomycetes</taxon>
        <taxon>Streptosporangiales</taxon>
        <taxon>Streptosporangiaceae</taxon>
        <taxon>Nonomuraea</taxon>
    </lineage>
</organism>
<feature type="region of interest" description="Disordered" evidence="1">
    <location>
        <begin position="102"/>
        <end position="148"/>
    </location>
</feature>
<evidence type="ECO:0000313" key="4">
    <source>
        <dbReference type="Proteomes" id="UP001500064"/>
    </source>
</evidence>
<proteinExistence type="predicted"/>
<dbReference type="SUPFAM" id="SSF54427">
    <property type="entry name" value="NTF2-like"/>
    <property type="match status" value="1"/>
</dbReference>
<dbReference type="InterPro" id="IPR037401">
    <property type="entry name" value="SnoaL-like"/>
</dbReference>
<feature type="domain" description="SnoaL-like" evidence="2">
    <location>
        <begin position="11"/>
        <end position="102"/>
    </location>
</feature>
<evidence type="ECO:0000313" key="3">
    <source>
        <dbReference type="EMBL" id="GAA1649576.1"/>
    </source>
</evidence>
<dbReference type="Pfam" id="PF12680">
    <property type="entry name" value="SnoaL_2"/>
    <property type="match status" value="1"/>
</dbReference>
<name>A0ABN2FJ86_9ACTN</name>